<evidence type="ECO:0000313" key="2">
    <source>
        <dbReference type="Proteomes" id="UP000342249"/>
    </source>
</evidence>
<name>A0A5N7IW49_9CLOT</name>
<organism evidence="1 2">
    <name type="scientific">Clostridium estertheticum</name>
    <dbReference type="NCBI Taxonomy" id="238834"/>
    <lineage>
        <taxon>Bacteria</taxon>
        <taxon>Bacillati</taxon>
        <taxon>Bacillota</taxon>
        <taxon>Clostridia</taxon>
        <taxon>Eubacteriales</taxon>
        <taxon>Clostridiaceae</taxon>
        <taxon>Clostridium</taxon>
    </lineage>
</organism>
<gene>
    <name evidence="1" type="ORF">E4V82_01010</name>
</gene>
<dbReference type="InterPro" id="IPR036209">
    <property type="entry name" value="YwmB-like_sf"/>
</dbReference>
<accession>A0A5N7IW49</accession>
<dbReference type="SUPFAM" id="SSF143842">
    <property type="entry name" value="YwmB-like"/>
    <property type="match status" value="1"/>
</dbReference>
<dbReference type="Proteomes" id="UP000342249">
    <property type="component" value="Unassembled WGS sequence"/>
</dbReference>
<dbReference type="RefSeq" id="WP_152749749.1">
    <property type="nucleotide sequence ID" value="NZ_SPSE01000008.1"/>
</dbReference>
<dbReference type="Gene3D" id="3.30.360.40">
    <property type="entry name" value="YwmB-like"/>
    <property type="match status" value="1"/>
</dbReference>
<sequence>MRKKGITLLCIVLSMAIMQINIRLTSAHENLNLFDEILIQTKSKTVEYGLKTCFETQEDSKEICDYLISKLNLDNKKTILTRTENKDYYNVDFSSENANGYVEALKYKNKSLITINISNVSNENGLASLKNKVSASIGCRGKNIKYFQYLKAKVEETSKNGEENNTNVINLKIIKILKSCGTENIETVNLNNGLSTMAYTRKFDEKVINNKLIDFNYAVCSYSSGKYIIIGTPEIITTY</sequence>
<dbReference type="Pfam" id="PF08680">
    <property type="entry name" value="DUF1779"/>
    <property type="match status" value="1"/>
</dbReference>
<evidence type="ECO:0008006" key="3">
    <source>
        <dbReference type="Google" id="ProtNLM"/>
    </source>
</evidence>
<dbReference type="InterPro" id="IPR014794">
    <property type="entry name" value="DUF1779"/>
</dbReference>
<protein>
    <recommendedName>
        <fullName evidence="3">TATA-box binding protein</fullName>
    </recommendedName>
</protein>
<dbReference type="EMBL" id="SPSF01000008">
    <property type="protein sequence ID" value="MPQ60701.1"/>
    <property type="molecule type" value="Genomic_DNA"/>
</dbReference>
<reference evidence="1" key="1">
    <citation type="journal article" date="2019" name="Lett. Appl. Microbiol.">
        <title>A case of 'blown pack' spoilage of vacuum-packaged pork likely associated with Clostridium estertheticum in Canada.</title>
        <authorList>
            <person name="Zhang P."/>
            <person name="Ward P."/>
            <person name="McMullen L.M."/>
            <person name="Yang X."/>
        </authorList>
    </citation>
    <scope>NUCLEOTIDE SEQUENCE [LARGE SCALE GENOMIC DNA]</scope>
    <source>
        <strain evidence="1">MA19</strain>
    </source>
</reference>
<evidence type="ECO:0000313" key="1">
    <source>
        <dbReference type="EMBL" id="MPQ60701.1"/>
    </source>
</evidence>
<proteinExistence type="predicted"/>
<dbReference type="AlphaFoldDB" id="A0A5N7IW49"/>
<comment type="caution">
    <text evidence="1">The sequence shown here is derived from an EMBL/GenBank/DDBJ whole genome shotgun (WGS) entry which is preliminary data.</text>
</comment>